<evidence type="ECO:0000313" key="2">
    <source>
        <dbReference type="Proteomes" id="UP000293172"/>
    </source>
</evidence>
<dbReference type="Pfam" id="PF06996">
    <property type="entry name" value="T6SS_TssG"/>
    <property type="match status" value="1"/>
</dbReference>
<dbReference type="InterPro" id="IPR010732">
    <property type="entry name" value="T6SS_TssG-like"/>
</dbReference>
<dbReference type="Proteomes" id="UP000293172">
    <property type="component" value="Unassembled WGS sequence"/>
</dbReference>
<reference evidence="1 2" key="1">
    <citation type="submission" date="2018-06" db="EMBL/GenBank/DDBJ databases">
        <title>Three novel Pseudomonas species isolated from symptomatic oak.</title>
        <authorList>
            <person name="Bueno-Gonzalez V."/>
            <person name="Brady C."/>
        </authorList>
    </citation>
    <scope>NUCLEOTIDE SEQUENCE [LARGE SCALE GENOMIC DNA]</scope>
    <source>
        <strain evidence="1 2">P6B</strain>
    </source>
</reference>
<dbReference type="OrthoDB" id="1523296at2"/>
<dbReference type="PANTHER" id="PTHR35564">
    <property type="match status" value="1"/>
</dbReference>
<evidence type="ECO:0000313" key="1">
    <source>
        <dbReference type="EMBL" id="TBU96086.1"/>
    </source>
</evidence>
<dbReference type="EMBL" id="QJUL01000005">
    <property type="protein sequence ID" value="TBU96086.1"/>
    <property type="molecule type" value="Genomic_DNA"/>
</dbReference>
<dbReference type="AlphaFoldDB" id="A0A4Q9R6Q5"/>
<dbReference type="NCBIfam" id="TIGR03347">
    <property type="entry name" value="VI_chp_1"/>
    <property type="match status" value="1"/>
</dbReference>
<sequence>MEGQARMSADTVDTLAAMAEAPWDYDFFQALRRIECEFPERPRLGHSVRLVDDPLRLGQKPDCGFAPSTLASVIHDSTGTPRVEQFFFGLTGPNGPLPLHLTEHARERQRHHGDATFKRFLDIFNHRLLTLFYRAWAEARPTVSQDRAGDDYWSPRLGALSGRGMHSLMGQGPIDDAARYYFSGHLAAQTRYPDGLRVILSEYFGVPVALEEYVGQWLQLPEYSRLGAATCSLGVDLCLGTHVWDRQHKFRLRLGPLSLAQYRRFLPDQPLLAELVAWVAEYLGEELDWDANLVLKREEVPPASLAGDCRLGFDTWLGSPEQDAKDLLLARQHVVDQPLHTPN</sequence>
<comment type="caution">
    <text evidence="1">The sequence shown here is derived from an EMBL/GenBank/DDBJ whole genome shotgun (WGS) entry which is preliminary data.</text>
</comment>
<accession>A0A4Q9R6Q5</accession>
<organism evidence="1 2">
    <name type="scientific">Phytopseudomonas dryadis</name>
    <dbReference type="NCBI Taxonomy" id="2487520"/>
    <lineage>
        <taxon>Bacteria</taxon>
        <taxon>Pseudomonadati</taxon>
        <taxon>Pseudomonadota</taxon>
        <taxon>Gammaproteobacteria</taxon>
        <taxon>Pseudomonadales</taxon>
        <taxon>Pseudomonadaceae</taxon>
        <taxon>Phytopseudomonas</taxon>
    </lineage>
</organism>
<gene>
    <name evidence="1" type="primary">tssG</name>
    <name evidence="1" type="ORF">DNK44_04840</name>
</gene>
<dbReference type="PANTHER" id="PTHR35564:SF4">
    <property type="entry name" value="CYTOPLASMIC PROTEIN"/>
    <property type="match status" value="1"/>
</dbReference>
<name>A0A4Q9R6Q5_9GAMM</name>
<protein>
    <submittedName>
        <fullName evidence="1">Type VI secretion system baseplate subunit TssG</fullName>
    </submittedName>
</protein>
<proteinExistence type="predicted"/>